<dbReference type="AlphaFoldDB" id="A0A4Z1FB70"/>
<dbReference type="Pfam" id="PF20174">
    <property type="entry name" value="DUF6540"/>
    <property type="match status" value="1"/>
</dbReference>
<organism evidence="2 3">
    <name type="scientific">Botrytis paeoniae</name>
    <dbReference type="NCBI Taxonomy" id="278948"/>
    <lineage>
        <taxon>Eukaryota</taxon>
        <taxon>Fungi</taxon>
        <taxon>Dikarya</taxon>
        <taxon>Ascomycota</taxon>
        <taxon>Pezizomycotina</taxon>
        <taxon>Leotiomycetes</taxon>
        <taxon>Helotiales</taxon>
        <taxon>Sclerotiniaceae</taxon>
        <taxon>Botrytis</taxon>
    </lineage>
</organism>
<protein>
    <submittedName>
        <fullName evidence="2">Uncharacterized protein</fullName>
    </submittedName>
</protein>
<evidence type="ECO:0000313" key="2">
    <source>
        <dbReference type="EMBL" id="TGO20788.1"/>
    </source>
</evidence>
<keyword evidence="3" id="KW-1185">Reference proteome</keyword>
<name>A0A4Z1FB70_9HELO</name>
<feature type="region of interest" description="Disordered" evidence="1">
    <location>
        <begin position="1"/>
        <end position="76"/>
    </location>
</feature>
<feature type="compositionally biased region" description="Polar residues" evidence="1">
    <location>
        <begin position="27"/>
        <end position="41"/>
    </location>
</feature>
<proteinExistence type="predicted"/>
<sequence length="241" mass="26644">MTSQVPSRVPIKNKESTILSESKEFDQSTPISDDLQNTNHSPNTGTSSAPPPPPPPNFPKPFTPAKLPPTPSPPPLGPPNTFLIELLTYNGYPYKDHWAYFIRSPSHTSIGVRLHATGDVRNGFRFEIQHEYNLYTTEDVSTKRILLQWVDGGRILDAGGCGVDVSVNVDIYRGTVCAFEKSVRKAEVPGKTLNSVVDEINPGKNITQKDCQSWLVEAADHLVQDGIFEPEIAGFLYTVRQ</sequence>
<feature type="compositionally biased region" description="Pro residues" evidence="1">
    <location>
        <begin position="49"/>
        <end position="76"/>
    </location>
</feature>
<dbReference type="InterPro" id="IPR046670">
    <property type="entry name" value="DUF6540"/>
</dbReference>
<gene>
    <name evidence="2" type="ORF">BPAE_0265g00030</name>
</gene>
<dbReference type="Proteomes" id="UP000297910">
    <property type="component" value="Unassembled WGS sequence"/>
</dbReference>
<evidence type="ECO:0000256" key="1">
    <source>
        <dbReference type="SAM" id="MobiDB-lite"/>
    </source>
</evidence>
<accession>A0A4Z1FB70</accession>
<comment type="caution">
    <text evidence="2">The sequence shown here is derived from an EMBL/GenBank/DDBJ whole genome shotgun (WGS) entry which is preliminary data.</text>
</comment>
<reference evidence="2 3" key="1">
    <citation type="submission" date="2017-12" db="EMBL/GenBank/DDBJ databases">
        <title>Comparative genomics of Botrytis spp.</title>
        <authorList>
            <person name="Valero-Jimenez C.A."/>
            <person name="Tapia P."/>
            <person name="Veloso J."/>
            <person name="Silva-Moreno E."/>
            <person name="Staats M."/>
            <person name="Valdes J.H."/>
            <person name="Van Kan J.A.L."/>
        </authorList>
    </citation>
    <scope>NUCLEOTIDE SEQUENCE [LARGE SCALE GENOMIC DNA]</scope>
    <source>
        <strain evidence="2 3">Bp0003</strain>
    </source>
</reference>
<dbReference type="EMBL" id="PQXI01000264">
    <property type="protein sequence ID" value="TGO20788.1"/>
    <property type="molecule type" value="Genomic_DNA"/>
</dbReference>
<evidence type="ECO:0000313" key="3">
    <source>
        <dbReference type="Proteomes" id="UP000297910"/>
    </source>
</evidence>